<feature type="domain" description="EF-hand" evidence="2">
    <location>
        <begin position="81"/>
        <end position="116"/>
    </location>
</feature>
<feature type="domain" description="EF-hand" evidence="2">
    <location>
        <begin position="44"/>
        <end position="79"/>
    </location>
</feature>
<evidence type="ECO:0000313" key="4">
    <source>
        <dbReference type="RefSeq" id="XP_048127792.1"/>
    </source>
</evidence>
<dbReference type="SUPFAM" id="SSF53474">
    <property type="entry name" value="alpha/beta-Hydrolases"/>
    <property type="match status" value="1"/>
</dbReference>
<dbReference type="SMART" id="SM00054">
    <property type="entry name" value="EFh"/>
    <property type="match status" value="4"/>
</dbReference>
<protein>
    <submittedName>
        <fullName evidence="4">Esterase GA18864</fullName>
    </submittedName>
</protein>
<dbReference type="Gene3D" id="3.40.50.1820">
    <property type="entry name" value="alpha/beta hydrolase"/>
    <property type="match status" value="1"/>
</dbReference>
<gene>
    <name evidence="4" type="primary">LOC115729846</name>
</gene>
<evidence type="ECO:0000259" key="2">
    <source>
        <dbReference type="PROSITE" id="PS50222"/>
    </source>
</evidence>
<dbReference type="CDD" id="cd00051">
    <property type="entry name" value="EFh"/>
    <property type="match status" value="2"/>
</dbReference>
<dbReference type="SUPFAM" id="SSF47473">
    <property type="entry name" value="EF-hand"/>
    <property type="match status" value="1"/>
</dbReference>
<keyword evidence="1" id="KW-0106">Calcium</keyword>
<dbReference type="InterPro" id="IPR018247">
    <property type="entry name" value="EF_Hand_1_Ca_BS"/>
</dbReference>
<reference evidence="4" key="1">
    <citation type="submission" date="2025-08" db="UniProtKB">
        <authorList>
            <consortium name="RefSeq"/>
        </authorList>
    </citation>
    <scope>IDENTIFICATION</scope>
    <source>
        <tissue evidence="4">Leaf</tissue>
    </source>
</reference>
<dbReference type="InterPro" id="IPR011992">
    <property type="entry name" value="EF-hand-dom_pair"/>
</dbReference>
<dbReference type="Pfam" id="PF03959">
    <property type="entry name" value="FSH1"/>
    <property type="match status" value="1"/>
</dbReference>
<feature type="domain" description="EF-hand" evidence="2">
    <location>
        <begin position="117"/>
        <end position="152"/>
    </location>
</feature>
<dbReference type="InterPro" id="IPR002048">
    <property type="entry name" value="EF_hand_dom"/>
</dbReference>
<feature type="domain" description="EF-hand" evidence="2">
    <location>
        <begin position="8"/>
        <end position="43"/>
    </location>
</feature>
<dbReference type="InterPro" id="IPR005645">
    <property type="entry name" value="FSH-like_dom"/>
</dbReference>
<evidence type="ECO:0000313" key="3">
    <source>
        <dbReference type="Proteomes" id="UP000827889"/>
    </source>
</evidence>
<dbReference type="PROSITE" id="PS50222">
    <property type="entry name" value="EF_HAND_2"/>
    <property type="match status" value="4"/>
</dbReference>
<dbReference type="Proteomes" id="UP000827889">
    <property type="component" value="Chromosome 10"/>
</dbReference>
<proteinExistence type="predicted"/>
<dbReference type="Gene3D" id="1.10.238.10">
    <property type="entry name" value="EF-hand"/>
    <property type="match status" value="2"/>
</dbReference>
<keyword evidence="3" id="KW-1185">Reference proteome</keyword>
<dbReference type="Pfam" id="PF13499">
    <property type="entry name" value="EF-hand_7"/>
    <property type="match status" value="2"/>
</dbReference>
<name>A0ABM3GTW4_9MYRT</name>
<dbReference type="RefSeq" id="XP_048127792.1">
    <property type="nucleotide sequence ID" value="XM_048271835.1"/>
</dbReference>
<sequence length="410" mass="46174">MADQLTDDQISEFKEAFSLFDKDGDGCITTKELGTVMRSLGQNPTEAELQDMINEVDADGNGTIDFPEFLNLMARKMKDTDSEEELKEAFRVFDKDQNGFISAAELRHVMTNLGEKLTDEEVDEMIREADVDGDGQINYEEFVKVMMAKRRTMEVAQEKEKKMKILCLHGFRTSGGFLKKQISKWDPSIFAHFDMDFPDGLFPAGGKSDIEGVFPPPYFEWFQFEKDFTEYTNLEECVKYLCEYITSKGPFDGLLGFSQGATLSALLLGYQAQGKVLKDHPPLKFFVSVSGSKFRTPDICDVAYKDPIKAKSVHFIGDKDWLKLPSQDLAAAFDNPLIIRHPQGHTVPRLDETATAQLRGWTAEILLQYSSRNLEVGKTDSSDTLKKVQNAATNVKIDKEVEEIVEAAKA</sequence>
<dbReference type="PROSITE" id="PS00018">
    <property type="entry name" value="EF_HAND_1"/>
    <property type="match status" value="4"/>
</dbReference>
<accession>A0ABM3GTW4</accession>
<dbReference type="InterPro" id="IPR029058">
    <property type="entry name" value="AB_hydrolase_fold"/>
</dbReference>
<dbReference type="PANTHER" id="PTHR22778">
    <property type="entry name" value="OVARIAN CANCER GENE-2 PROTEIN-RELATED"/>
    <property type="match status" value="1"/>
</dbReference>
<organism evidence="3 4">
    <name type="scientific">Rhodamnia argentea</name>
    <dbReference type="NCBI Taxonomy" id="178133"/>
    <lineage>
        <taxon>Eukaryota</taxon>
        <taxon>Viridiplantae</taxon>
        <taxon>Streptophyta</taxon>
        <taxon>Embryophyta</taxon>
        <taxon>Tracheophyta</taxon>
        <taxon>Spermatophyta</taxon>
        <taxon>Magnoliopsida</taxon>
        <taxon>eudicotyledons</taxon>
        <taxon>Gunneridae</taxon>
        <taxon>Pentapetalae</taxon>
        <taxon>rosids</taxon>
        <taxon>malvids</taxon>
        <taxon>Myrtales</taxon>
        <taxon>Myrtaceae</taxon>
        <taxon>Myrtoideae</taxon>
        <taxon>Myrteae</taxon>
        <taxon>Australasian group</taxon>
        <taxon>Rhodamnia</taxon>
    </lineage>
</organism>
<evidence type="ECO:0000256" key="1">
    <source>
        <dbReference type="ARBA" id="ARBA00022837"/>
    </source>
</evidence>
<dbReference type="PANTHER" id="PTHR22778:SF55">
    <property type="entry name" value="ESTERASE C25G4.2-LIKE"/>
    <property type="match status" value="1"/>
</dbReference>